<gene>
    <name evidence="2" type="ORF">CBOVIS_LOCUS2182</name>
</gene>
<feature type="compositionally biased region" description="Pro residues" evidence="1">
    <location>
        <begin position="83"/>
        <end position="94"/>
    </location>
</feature>
<dbReference type="EMBL" id="CADEPM010000001">
    <property type="protein sequence ID" value="CAB3398966.1"/>
    <property type="molecule type" value="Genomic_DNA"/>
</dbReference>
<dbReference type="Proteomes" id="UP000494206">
    <property type="component" value="Unassembled WGS sequence"/>
</dbReference>
<feature type="region of interest" description="Disordered" evidence="1">
    <location>
        <begin position="1"/>
        <end position="131"/>
    </location>
</feature>
<accession>A0A8S1EG51</accession>
<organism evidence="2 3">
    <name type="scientific">Caenorhabditis bovis</name>
    <dbReference type="NCBI Taxonomy" id="2654633"/>
    <lineage>
        <taxon>Eukaryota</taxon>
        <taxon>Metazoa</taxon>
        <taxon>Ecdysozoa</taxon>
        <taxon>Nematoda</taxon>
        <taxon>Chromadorea</taxon>
        <taxon>Rhabditida</taxon>
        <taxon>Rhabditina</taxon>
        <taxon>Rhabditomorpha</taxon>
        <taxon>Rhabditoidea</taxon>
        <taxon>Rhabditidae</taxon>
        <taxon>Peloderinae</taxon>
        <taxon>Caenorhabditis</taxon>
    </lineage>
</organism>
<evidence type="ECO:0000256" key="1">
    <source>
        <dbReference type="SAM" id="MobiDB-lite"/>
    </source>
</evidence>
<feature type="compositionally biased region" description="Basic residues" evidence="1">
    <location>
        <begin position="219"/>
        <end position="228"/>
    </location>
</feature>
<dbReference type="OrthoDB" id="5831201at2759"/>
<name>A0A8S1EG51_9PELO</name>
<protein>
    <submittedName>
        <fullName evidence="2">Uncharacterized protein</fullName>
    </submittedName>
</protein>
<reference evidence="2 3" key="1">
    <citation type="submission" date="2020-04" db="EMBL/GenBank/DDBJ databases">
        <authorList>
            <person name="Laetsch R D."/>
            <person name="Stevens L."/>
            <person name="Kumar S."/>
            <person name="Blaxter L. M."/>
        </authorList>
    </citation>
    <scope>NUCLEOTIDE SEQUENCE [LARGE SCALE GENOMIC DNA]</scope>
</reference>
<feature type="compositionally biased region" description="Polar residues" evidence="1">
    <location>
        <begin position="60"/>
        <end position="75"/>
    </location>
</feature>
<proteinExistence type="predicted"/>
<feature type="compositionally biased region" description="Polar residues" evidence="1">
    <location>
        <begin position="241"/>
        <end position="261"/>
    </location>
</feature>
<sequence length="261" mass="29192">MVSRLTKAMSALSQNDEEAGSRRTERRKSARLNNIKTEKNETVHDSGTESDEEEMKSIALSRQMNGSDFFNTTHGNDYWSLGSPPPLSDSPPIPRDADTESWDSFGRESGIVTGDNDSDTDGASTPTPNRRRIMELEEESASVCGEKRRYSSMTTNDHPIAWRLRSFNNDATSRPVKVAARKIPVRVIYNRPSIQTPAAARDVSPDCREEASIEIRVPAPKRNRRNSHRPSLDFDKMVETRIQSSSPVPSQIVTRSQANNS</sequence>
<feature type="compositionally biased region" description="Basic and acidic residues" evidence="1">
    <location>
        <begin position="36"/>
        <end position="47"/>
    </location>
</feature>
<keyword evidence="3" id="KW-1185">Reference proteome</keyword>
<dbReference type="AlphaFoldDB" id="A0A8S1EG51"/>
<feature type="region of interest" description="Disordered" evidence="1">
    <location>
        <begin position="217"/>
        <end position="261"/>
    </location>
</feature>
<evidence type="ECO:0000313" key="2">
    <source>
        <dbReference type="EMBL" id="CAB3398966.1"/>
    </source>
</evidence>
<comment type="caution">
    <text evidence="2">The sequence shown here is derived from an EMBL/GenBank/DDBJ whole genome shotgun (WGS) entry which is preliminary data.</text>
</comment>
<feature type="compositionally biased region" description="Basic and acidic residues" evidence="1">
    <location>
        <begin position="230"/>
        <end position="239"/>
    </location>
</feature>
<evidence type="ECO:0000313" key="3">
    <source>
        <dbReference type="Proteomes" id="UP000494206"/>
    </source>
</evidence>